<evidence type="ECO:0000313" key="2">
    <source>
        <dbReference type="Proteomes" id="UP001596484"/>
    </source>
</evidence>
<proteinExistence type="predicted"/>
<accession>A0ABW2RW41</accession>
<name>A0ABW2RW41_9NOCA</name>
<dbReference type="Pfam" id="PF21863">
    <property type="entry name" value="HTH_67"/>
    <property type="match status" value="1"/>
</dbReference>
<gene>
    <name evidence="1" type="ORF">ACFQS9_08955</name>
</gene>
<evidence type="ECO:0008006" key="3">
    <source>
        <dbReference type="Google" id="ProtNLM"/>
    </source>
</evidence>
<protein>
    <recommendedName>
        <fullName evidence="3">EvbL</fullName>
    </recommendedName>
</protein>
<dbReference type="InterPro" id="IPR054058">
    <property type="entry name" value="HTH_67"/>
</dbReference>
<dbReference type="Proteomes" id="UP001596484">
    <property type="component" value="Unassembled WGS sequence"/>
</dbReference>
<dbReference type="RefSeq" id="WP_378403648.1">
    <property type="nucleotide sequence ID" value="NZ_JBHTCS010000010.1"/>
</dbReference>
<sequence>MTVANAVKDQIQQIGGGFMFSREAKEFGRSTGVDGFIGPYMRGRCGVLGEVDADVVTAAAGFFPAAGVRAAWESVAMPAAEAARGYALAAQRFGVRKLDSFDGAERLAELMEAVAVNADPAGVPLFAGWRAVPLPEDPRARLLQLTHVLRELRGGLHLIAVRSQDVSPRDAVLIAGSPLASGPDQAALYGWPAPYDAPNEDVRARWVRAEEITDQLTSQAFDVLDESEGKELVTLLADAYAGVFAPR</sequence>
<reference evidence="2" key="1">
    <citation type="journal article" date="2019" name="Int. J. Syst. Evol. Microbiol.">
        <title>The Global Catalogue of Microorganisms (GCM) 10K type strain sequencing project: providing services to taxonomists for standard genome sequencing and annotation.</title>
        <authorList>
            <consortium name="The Broad Institute Genomics Platform"/>
            <consortium name="The Broad Institute Genome Sequencing Center for Infectious Disease"/>
            <person name="Wu L."/>
            <person name="Ma J."/>
        </authorList>
    </citation>
    <scope>NUCLEOTIDE SEQUENCE [LARGE SCALE GENOMIC DNA]</scope>
    <source>
        <strain evidence="2">ICMP 19430</strain>
    </source>
</reference>
<dbReference type="NCBIfam" id="NF047719">
    <property type="entry name" value="SCO6745_fam_HTH"/>
    <property type="match status" value="1"/>
</dbReference>
<dbReference type="EMBL" id="JBHTCS010000010">
    <property type="protein sequence ID" value="MFC7448016.1"/>
    <property type="molecule type" value="Genomic_DNA"/>
</dbReference>
<comment type="caution">
    <text evidence="1">The sequence shown here is derived from an EMBL/GenBank/DDBJ whole genome shotgun (WGS) entry which is preliminary data.</text>
</comment>
<evidence type="ECO:0000313" key="1">
    <source>
        <dbReference type="EMBL" id="MFC7448016.1"/>
    </source>
</evidence>
<keyword evidence="2" id="KW-1185">Reference proteome</keyword>
<organism evidence="1 2">
    <name type="scientific">Rhodococcus daqingensis</name>
    <dbReference type="NCBI Taxonomy" id="2479363"/>
    <lineage>
        <taxon>Bacteria</taxon>
        <taxon>Bacillati</taxon>
        <taxon>Actinomycetota</taxon>
        <taxon>Actinomycetes</taxon>
        <taxon>Mycobacteriales</taxon>
        <taxon>Nocardiaceae</taxon>
        <taxon>Rhodococcus</taxon>
    </lineage>
</organism>